<accession>A0ABY0FZF6</accession>
<gene>
    <name evidence="9" type="ORF">AA0119_g9635</name>
</gene>
<keyword evidence="6" id="KW-0560">Oxidoreductase</keyword>
<keyword evidence="4" id="KW-0285">Flavoprotein</keyword>
<evidence type="ECO:0000256" key="4">
    <source>
        <dbReference type="ARBA" id="ARBA00022630"/>
    </source>
</evidence>
<evidence type="ECO:0000256" key="7">
    <source>
        <dbReference type="ARBA" id="ARBA00023033"/>
    </source>
</evidence>
<evidence type="ECO:0000256" key="6">
    <source>
        <dbReference type="ARBA" id="ARBA00023002"/>
    </source>
</evidence>
<dbReference type="SUPFAM" id="SSF51905">
    <property type="entry name" value="FAD/NAD(P)-binding domain"/>
    <property type="match status" value="1"/>
</dbReference>
<keyword evidence="10" id="KW-1185">Reference proteome</keyword>
<evidence type="ECO:0000256" key="3">
    <source>
        <dbReference type="ARBA" id="ARBA00007992"/>
    </source>
</evidence>
<dbReference type="InterPro" id="IPR002938">
    <property type="entry name" value="FAD-bd"/>
</dbReference>
<evidence type="ECO:0000256" key="2">
    <source>
        <dbReference type="ARBA" id="ARBA00005179"/>
    </source>
</evidence>
<name>A0ABY0FZF6_9PLEO</name>
<feature type="domain" description="FAD-binding" evidence="8">
    <location>
        <begin position="109"/>
        <end position="336"/>
    </location>
</feature>
<reference evidence="10" key="1">
    <citation type="journal article" date="2019" name="bioRxiv">
        <title>Genomics, evolutionary history and diagnostics of the Alternaria alternata species group including apple and Asian pear pathotypes.</title>
        <authorList>
            <person name="Armitage A.D."/>
            <person name="Cockerton H.M."/>
            <person name="Sreenivasaprasad S."/>
            <person name="Woodhall J.W."/>
            <person name="Lane C.R."/>
            <person name="Harrison R.J."/>
            <person name="Clarkson J.P."/>
        </authorList>
    </citation>
    <scope>NUCLEOTIDE SEQUENCE [LARGE SCALE GENOMIC DNA]</scope>
    <source>
        <strain evidence="10">FERA 635</strain>
    </source>
</reference>
<dbReference type="Gene3D" id="3.50.50.60">
    <property type="entry name" value="FAD/NAD(P)-binding domain"/>
    <property type="match status" value="1"/>
</dbReference>
<evidence type="ECO:0000313" key="9">
    <source>
        <dbReference type="EMBL" id="RYN93355.1"/>
    </source>
</evidence>
<keyword evidence="7" id="KW-0503">Monooxygenase</keyword>
<dbReference type="PRINTS" id="PR00420">
    <property type="entry name" value="RNGMNOXGNASE"/>
</dbReference>
<evidence type="ECO:0000259" key="8">
    <source>
        <dbReference type="Pfam" id="PF01494"/>
    </source>
</evidence>
<dbReference type="EMBL" id="PDXF01000053">
    <property type="protein sequence ID" value="RYN93355.1"/>
    <property type="molecule type" value="Genomic_DNA"/>
</dbReference>
<dbReference type="Pfam" id="PF01494">
    <property type="entry name" value="FAD_binding_3"/>
    <property type="match status" value="2"/>
</dbReference>
<dbReference type="PANTHER" id="PTHR47178:SF4">
    <property type="entry name" value="FAD-DEPENDENT MONOOXYGENASE APTC"/>
    <property type="match status" value="1"/>
</dbReference>
<proteinExistence type="inferred from homology"/>
<comment type="pathway">
    <text evidence="2">Secondary metabolite biosynthesis.</text>
</comment>
<evidence type="ECO:0000313" key="10">
    <source>
        <dbReference type="Proteomes" id="UP000293195"/>
    </source>
</evidence>
<organism evidence="9 10">
    <name type="scientific">Alternaria tenuissima</name>
    <dbReference type="NCBI Taxonomy" id="119927"/>
    <lineage>
        <taxon>Eukaryota</taxon>
        <taxon>Fungi</taxon>
        <taxon>Dikarya</taxon>
        <taxon>Ascomycota</taxon>
        <taxon>Pezizomycotina</taxon>
        <taxon>Dothideomycetes</taxon>
        <taxon>Pleosporomycetidae</taxon>
        <taxon>Pleosporales</taxon>
        <taxon>Pleosporineae</taxon>
        <taxon>Pleosporaceae</taxon>
        <taxon>Alternaria</taxon>
        <taxon>Alternaria sect. Alternaria</taxon>
        <taxon>Alternaria alternata complex</taxon>
    </lineage>
</organism>
<comment type="similarity">
    <text evidence="3">Belongs to the paxM FAD-dependent monooxygenase family.</text>
</comment>
<protein>
    <recommendedName>
        <fullName evidence="8">FAD-binding domain-containing protein</fullName>
    </recommendedName>
</protein>
<keyword evidence="5" id="KW-0274">FAD</keyword>
<sequence>MTQQPISIIGAGIGGLTLARCLLKHGIPAVLYERMPSTPRHSYGVTLHASSYRPLLKVLEIDEWTFKRRIAVDGAIGGSGKINPRALVRPGDIDADSFRAHREKLERLLREGLNVQWEHALEKVEEGPSGMSLHLNGGQKVDSSVIIGVDGPHSNTRKSLSPDTPLEVLPFVAFNGKRRVKKALWDSVYAPHMQDSTMIELKRGEVVMNIQVNEEMGDLVSISWVYSRPAHNGSDPLYRPNRPVSGATDIPDEFYDEIGALENLEQPYREVFDKEKLQMERVLSWLMRTVEVKLEELQELAKKGVFFMGDAVHAEPIIGGEGANAAIRDGVSLAECISTNGTEGIRAWYDAQYPGWEASIRKSEKAIAETHGDLKSSL</sequence>
<dbReference type="InterPro" id="IPR036188">
    <property type="entry name" value="FAD/NAD-bd_sf"/>
</dbReference>
<dbReference type="PANTHER" id="PTHR47178">
    <property type="entry name" value="MONOOXYGENASE, FAD-BINDING"/>
    <property type="match status" value="1"/>
</dbReference>
<comment type="caution">
    <text evidence="9">The sequence shown here is derived from an EMBL/GenBank/DDBJ whole genome shotgun (WGS) entry which is preliminary data.</text>
</comment>
<evidence type="ECO:0000256" key="5">
    <source>
        <dbReference type="ARBA" id="ARBA00022827"/>
    </source>
</evidence>
<comment type="cofactor">
    <cofactor evidence="1">
        <name>FAD</name>
        <dbReference type="ChEBI" id="CHEBI:57692"/>
    </cofactor>
</comment>
<evidence type="ECO:0000256" key="1">
    <source>
        <dbReference type="ARBA" id="ARBA00001974"/>
    </source>
</evidence>
<feature type="domain" description="FAD-binding" evidence="8">
    <location>
        <begin position="6"/>
        <end position="52"/>
    </location>
</feature>
<dbReference type="Proteomes" id="UP000293195">
    <property type="component" value="Unassembled WGS sequence"/>
</dbReference>